<gene>
    <name evidence="5" type="ORF">RMAR00112_LOCUS25662</name>
    <name evidence="6" type="ORF">RMAR00112_LOCUS25665</name>
    <name evidence="7" type="ORF">RMAR00112_LOCUS25666</name>
    <name evidence="8" type="ORF">RMAR00112_LOCUS25668</name>
</gene>
<evidence type="ECO:0000313" key="6">
    <source>
        <dbReference type="EMBL" id="CAE0057611.1"/>
    </source>
</evidence>
<feature type="transmembrane region" description="Helical" evidence="3">
    <location>
        <begin position="271"/>
        <end position="295"/>
    </location>
</feature>
<feature type="signal peptide" evidence="4">
    <location>
        <begin position="1"/>
        <end position="22"/>
    </location>
</feature>
<name>A0A7S3EJ05_9RHOD</name>
<evidence type="ECO:0000313" key="5">
    <source>
        <dbReference type="EMBL" id="CAE0057608.1"/>
    </source>
</evidence>
<feature type="transmembrane region" description="Helical" evidence="3">
    <location>
        <begin position="374"/>
        <end position="394"/>
    </location>
</feature>
<proteinExistence type="predicted"/>
<dbReference type="EMBL" id="HBHW01033220">
    <property type="protein sequence ID" value="CAE0057608.1"/>
    <property type="molecule type" value="Transcribed_RNA"/>
</dbReference>
<keyword evidence="4" id="KW-0732">Signal</keyword>
<feature type="transmembrane region" description="Helical" evidence="3">
    <location>
        <begin position="307"/>
        <end position="330"/>
    </location>
</feature>
<reference evidence="8" key="1">
    <citation type="submission" date="2021-01" db="EMBL/GenBank/DDBJ databases">
        <authorList>
            <person name="Corre E."/>
            <person name="Pelletier E."/>
            <person name="Niang G."/>
            <person name="Scheremetjew M."/>
            <person name="Finn R."/>
            <person name="Kale V."/>
            <person name="Holt S."/>
            <person name="Cochrane G."/>
            <person name="Meng A."/>
            <person name="Brown T."/>
            <person name="Cohen L."/>
        </authorList>
    </citation>
    <scope>NUCLEOTIDE SEQUENCE</scope>
    <source>
        <strain evidence="8">CCMP 769</strain>
    </source>
</reference>
<feature type="transmembrane region" description="Helical" evidence="3">
    <location>
        <begin position="406"/>
        <end position="424"/>
    </location>
</feature>
<evidence type="ECO:0000256" key="4">
    <source>
        <dbReference type="SAM" id="SignalP"/>
    </source>
</evidence>
<keyword evidence="3" id="KW-0812">Transmembrane</keyword>
<sequence length="467" mass="52328">MIRFKIWLIWFVIGVVSVGGVAVQNEGAASVNSEKHEREVLISPDQDGLVGRESGQEEHRPAIIRRSTGTLSNEAAAIPDVKNDGTVAEDGSAPTGEQKLVESGKELRESVNAKRDRLVALSHKKQEIAGRLDKMKEKARLQQKSLNTMLDLREQEQEVKRQYTENLQSVKSALPALTRNIDSLEAERRTAEVDLKHAQTRLEDLKDRLDNVEDGLKHLDLETWLSESASISPMMREAFMLTRDTMNPAIEGLSTIKQTMGGSNPSSLNSFILAILLYLMVLFPIVLVLSVLFQVKKSLSNLTLDHVVMMGSGYFGVLSCLCTFATLLYWRDLLIVVHDKHPVGFDLFVVLQSFLFWTMTICQIRVSLDGEWSISPFLQCSGLITIGVYFLLSLPAKLQHEAANPASALISYILCSLLFLWLVIEKDKVMPYSFTKSFLNRRRRARMRQSGPAQMGKNGILKPKARA</sequence>
<feature type="transmembrane region" description="Helical" evidence="3">
    <location>
        <begin position="342"/>
        <end position="362"/>
    </location>
</feature>
<evidence type="ECO:0000313" key="8">
    <source>
        <dbReference type="EMBL" id="CAE0057614.1"/>
    </source>
</evidence>
<feature type="region of interest" description="Disordered" evidence="2">
    <location>
        <begin position="446"/>
        <end position="467"/>
    </location>
</feature>
<keyword evidence="1" id="KW-0175">Coiled coil</keyword>
<dbReference type="EMBL" id="HBHW01033223">
    <property type="protein sequence ID" value="CAE0057611.1"/>
    <property type="molecule type" value="Transcribed_RNA"/>
</dbReference>
<organism evidence="8">
    <name type="scientific">Rhodosorus marinus</name>
    <dbReference type="NCBI Taxonomy" id="101924"/>
    <lineage>
        <taxon>Eukaryota</taxon>
        <taxon>Rhodophyta</taxon>
        <taxon>Stylonematophyceae</taxon>
        <taxon>Stylonematales</taxon>
        <taxon>Stylonemataceae</taxon>
        <taxon>Rhodosorus</taxon>
    </lineage>
</organism>
<dbReference type="AlphaFoldDB" id="A0A7S3EJ05"/>
<evidence type="ECO:0000256" key="3">
    <source>
        <dbReference type="SAM" id="Phobius"/>
    </source>
</evidence>
<evidence type="ECO:0000256" key="2">
    <source>
        <dbReference type="SAM" id="MobiDB-lite"/>
    </source>
</evidence>
<feature type="coiled-coil region" evidence="1">
    <location>
        <begin position="138"/>
        <end position="222"/>
    </location>
</feature>
<dbReference type="SUPFAM" id="SSF57997">
    <property type="entry name" value="Tropomyosin"/>
    <property type="match status" value="1"/>
</dbReference>
<evidence type="ECO:0000313" key="7">
    <source>
        <dbReference type="EMBL" id="CAE0057612.1"/>
    </source>
</evidence>
<feature type="chain" id="PRO_5036212107" evidence="4">
    <location>
        <begin position="23"/>
        <end position="467"/>
    </location>
</feature>
<dbReference type="EMBL" id="HBHW01033228">
    <property type="protein sequence ID" value="CAE0057614.1"/>
    <property type="molecule type" value="Transcribed_RNA"/>
</dbReference>
<dbReference type="EMBL" id="HBHW01033226">
    <property type="protein sequence ID" value="CAE0057612.1"/>
    <property type="molecule type" value="Transcribed_RNA"/>
</dbReference>
<evidence type="ECO:0000256" key="1">
    <source>
        <dbReference type="SAM" id="Coils"/>
    </source>
</evidence>
<keyword evidence="3" id="KW-0472">Membrane</keyword>
<keyword evidence="3" id="KW-1133">Transmembrane helix</keyword>
<protein>
    <submittedName>
        <fullName evidence="8">Uncharacterized protein</fullName>
    </submittedName>
</protein>
<accession>A0A7S3EJ05</accession>